<reference evidence="1" key="2">
    <citation type="submission" date="2020-02" db="EMBL/GenBank/DDBJ databases">
        <title>Esox lucius (northern pike) genome, fEsoLuc1, primary haplotype.</title>
        <authorList>
            <person name="Myers G."/>
            <person name="Karagic N."/>
            <person name="Meyer A."/>
            <person name="Pippel M."/>
            <person name="Reichard M."/>
            <person name="Winkler S."/>
            <person name="Tracey A."/>
            <person name="Sims Y."/>
            <person name="Howe K."/>
            <person name="Rhie A."/>
            <person name="Formenti G."/>
            <person name="Durbin R."/>
            <person name="Fedrigo O."/>
            <person name="Jarvis E.D."/>
        </authorList>
    </citation>
    <scope>NUCLEOTIDE SEQUENCE [LARGE SCALE GENOMIC DNA]</scope>
</reference>
<keyword evidence="2" id="KW-1185">Reference proteome</keyword>
<dbReference type="GeneTree" id="ENSGT01150000287340"/>
<organism evidence="1 2">
    <name type="scientific">Esox lucius</name>
    <name type="common">Northern pike</name>
    <dbReference type="NCBI Taxonomy" id="8010"/>
    <lineage>
        <taxon>Eukaryota</taxon>
        <taxon>Metazoa</taxon>
        <taxon>Chordata</taxon>
        <taxon>Craniata</taxon>
        <taxon>Vertebrata</taxon>
        <taxon>Euteleostomi</taxon>
        <taxon>Actinopterygii</taxon>
        <taxon>Neopterygii</taxon>
        <taxon>Teleostei</taxon>
        <taxon>Protacanthopterygii</taxon>
        <taxon>Esociformes</taxon>
        <taxon>Esocidae</taxon>
        <taxon>Esox</taxon>
    </lineage>
</organism>
<accession>A0A6Q2Z493</accession>
<reference evidence="2" key="1">
    <citation type="journal article" date="2014" name="PLoS ONE">
        <title>The genome and linkage map of the northern pike (Esox lucius): conserved synteny revealed between the salmonid sister group and the Neoteleostei.</title>
        <authorList>
            <person name="Rondeau E.B."/>
            <person name="Minkley D.R."/>
            <person name="Leong J.S."/>
            <person name="Messmer A.M."/>
            <person name="Jantzen J.R."/>
            <person name="von Schalburg K.R."/>
            <person name="Lemon C."/>
            <person name="Bird N.H."/>
            <person name="Koop B.F."/>
        </authorList>
    </citation>
    <scope>NUCLEOTIDE SEQUENCE</scope>
</reference>
<sequence>MQNTKRYRNITNSMPLSTKSCHQNLIVFLLRKDLKKVVTVKTIIRNKSCNLLAVFDQLHPHTFSDGRVGLLSFNTPKEKENNALSVRSPSERVGLQGSAQVGFLVLLVMPPLLPAVVTQFSGCTQTSAFTCGNSKWTV</sequence>
<name>A0A6Q2Z493_ESOLU</name>
<proteinExistence type="predicted"/>
<evidence type="ECO:0000313" key="1">
    <source>
        <dbReference type="Ensembl" id="ENSELUP00000072572.2"/>
    </source>
</evidence>
<dbReference type="Bgee" id="ENSELUG00000020180">
    <property type="expression patterns" value="Expressed in stomach and 14 other cell types or tissues"/>
</dbReference>
<dbReference type="Proteomes" id="UP000265140">
    <property type="component" value="Chromosome 12"/>
</dbReference>
<dbReference type="Ensembl" id="ENSELUT00000070036.2">
    <property type="protein sequence ID" value="ENSELUP00000072572.2"/>
    <property type="gene ID" value="ENSELUG00000020180.3"/>
</dbReference>
<reference evidence="1" key="3">
    <citation type="submission" date="2025-08" db="UniProtKB">
        <authorList>
            <consortium name="Ensembl"/>
        </authorList>
    </citation>
    <scope>IDENTIFICATION</scope>
</reference>
<dbReference type="AlphaFoldDB" id="A0A6Q2Z493"/>
<evidence type="ECO:0000313" key="2">
    <source>
        <dbReference type="Proteomes" id="UP000265140"/>
    </source>
</evidence>
<reference evidence="1" key="4">
    <citation type="submission" date="2025-09" db="UniProtKB">
        <authorList>
            <consortium name="Ensembl"/>
        </authorList>
    </citation>
    <scope>IDENTIFICATION</scope>
</reference>
<protein>
    <submittedName>
        <fullName evidence="1">Uncharacterized protein</fullName>
    </submittedName>
</protein>